<sequence>YPVNPNCCKDFCCLLAYVIPRDLNDRRAEPLRVEKETHHGPETNVRFPGYSTVSLPGQPLLADVYGPHRGHLSGGLLILVRNDLQYRPTVSTNYSETGSSYMLLGVTLLGTTVPLPFNIITGYFRPGLNLDEVDLPDLPLDRCLFVGD</sequence>
<comment type="caution">
    <text evidence="1">The sequence shown here is derived from an EMBL/GenBank/DDBJ whole genome shotgun (WGS) entry which is preliminary data.</text>
</comment>
<dbReference type="Proteomes" id="UP000574390">
    <property type="component" value="Unassembled WGS sequence"/>
</dbReference>
<organism evidence="1 2">
    <name type="scientific">Perkinsus olseni</name>
    <name type="common">Perkinsus atlanticus</name>
    <dbReference type="NCBI Taxonomy" id="32597"/>
    <lineage>
        <taxon>Eukaryota</taxon>
        <taxon>Sar</taxon>
        <taxon>Alveolata</taxon>
        <taxon>Perkinsozoa</taxon>
        <taxon>Perkinsea</taxon>
        <taxon>Perkinsida</taxon>
        <taxon>Perkinsidae</taxon>
        <taxon>Perkinsus</taxon>
    </lineage>
</organism>
<gene>
    <name evidence="1" type="ORF">FOZ62_003551</name>
</gene>
<dbReference type="EMBL" id="JABANM010026282">
    <property type="protein sequence ID" value="KAF4713226.1"/>
    <property type="molecule type" value="Genomic_DNA"/>
</dbReference>
<reference evidence="1 2" key="1">
    <citation type="submission" date="2020-04" db="EMBL/GenBank/DDBJ databases">
        <title>Perkinsus olseni comparative genomics.</title>
        <authorList>
            <person name="Bogema D.R."/>
        </authorList>
    </citation>
    <scope>NUCLEOTIDE SEQUENCE [LARGE SCALE GENOMIC DNA]</scope>
    <source>
        <strain evidence="1">ATCC PRA-205</strain>
    </source>
</reference>
<proteinExistence type="predicted"/>
<evidence type="ECO:0000313" key="1">
    <source>
        <dbReference type="EMBL" id="KAF4713226.1"/>
    </source>
</evidence>
<evidence type="ECO:0000313" key="2">
    <source>
        <dbReference type="Proteomes" id="UP000574390"/>
    </source>
</evidence>
<name>A0A7J6R038_PEROL</name>
<dbReference type="AlphaFoldDB" id="A0A7J6R038"/>
<accession>A0A7J6R038</accession>
<feature type="non-terminal residue" evidence="1">
    <location>
        <position position="1"/>
    </location>
</feature>
<protein>
    <submittedName>
        <fullName evidence="1">Uncharacterized protein</fullName>
    </submittedName>
</protein>
<feature type="non-terminal residue" evidence="1">
    <location>
        <position position="148"/>
    </location>
</feature>